<dbReference type="GO" id="GO:0004073">
    <property type="term" value="F:aspartate-semialdehyde dehydrogenase activity"/>
    <property type="evidence" value="ECO:0007669"/>
    <property type="project" value="TreeGrafter"/>
</dbReference>
<feature type="active site" description="Proton acceptor" evidence="4">
    <location>
        <position position="231"/>
    </location>
</feature>
<reference evidence="6 7" key="1">
    <citation type="submission" date="2014-02" db="EMBL/GenBank/DDBJ databases">
        <authorList>
            <person name="Chen C."/>
            <person name="Conrad T.A."/>
            <person name="Zhou Z."/>
            <person name="Lai Z."/>
            <person name="Zhong G."/>
        </authorList>
    </citation>
    <scope>NUCLEOTIDE SEQUENCE [LARGE SCALE GENOMIC DNA]</scope>
    <source>
        <strain evidence="6 7">Nigg3-28</strain>
    </source>
</reference>
<dbReference type="Gene3D" id="3.30.360.10">
    <property type="entry name" value="Dihydrodipicolinate Reductase, domain 2"/>
    <property type="match status" value="1"/>
</dbReference>
<dbReference type="EMBL" id="CP007217">
    <property type="protein sequence ID" value="AJR10713.1"/>
    <property type="molecule type" value="Genomic_DNA"/>
</dbReference>
<dbReference type="RefSeq" id="WP_010231086.1">
    <property type="nucleotide sequence ID" value="NZ_CP007217.1"/>
</dbReference>
<dbReference type="GO" id="GO:0051287">
    <property type="term" value="F:NAD binding"/>
    <property type="evidence" value="ECO:0007669"/>
    <property type="project" value="InterPro"/>
</dbReference>
<dbReference type="GeneID" id="1246003"/>
<dbReference type="InterPro" id="IPR036291">
    <property type="entry name" value="NAD(P)-bd_dom_sf"/>
</dbReference>
<evidence type="ECO:0000256" key="4">
    <source>
        <dbReference type="PIRSR" id="PIRSR000148-1"/>
    </source>
</evidence>
<keyword evidence="2" id="KW-0521">NADP</keyword>
<organism evidence="6 7">
    <name type="scientific">Chlamydia muridarum</name>
    <dbReference type="NCBI Taxonomy" id="83560"/>
    <lineage>
        <taxon>Bacteria</taxon>
        <taxon>Pseudomonadati</taxon>
        <taxon>Chlamydiota</taxon>
        <taxon>Chlamydiia</taxon>
        <taxon>Chlamydiales</taxon>
        <taxon>Chlamydiaceae</taxon>
        <taxon>Chlamydia/Chlamydophila group</taxon>
        <taxon>Chlamydia</taxon>
    </lineage>
</organism>
<evidence type="ECO:0000259" key="5">
    <source>
        <dbReference type="SMART" id="SM00859"/>
    </source>
</evidence>
<dbReference type="GO" id="GO:0046983">
    <property type="term" value="F:protein dimerization activity"/>
    <property type="evidence" value="ECO:0007669"/>
    <property type="project" value="InterPro"/>
</dbReference>
<name>A0A0C5WFU1_CHLMR</name>
<dbReference type="InterPro" id="IPR012280">
    <property type="entry name" value="Semialdhyde_DH_dimer_dom"/>
</dbReference>
<evidence type="ECO:0000313" key="7">
    <source>
        <dbReference type="Proteomes" id="UP000260363"/>
    </source>
</evidence>
<feature type="active site" description="Acyl-thioester intermediate" evidence="4">
    <location>
        <position position="143"/>
    </location>
</feature>
<dbReference type="OMA" id="SHNTKMG"/>
<dbReference type="SMART" id="SM00859">
    <property type="entry name" value="Semialdhyde_dh"/>
    <property type="match status" value="1"/>
</dbReference>
<evidence type="ECO:0000256" key="1">
    <source>
        <dbReference type="ARBA" id="ARBA00010584"/>
    </source>
</evidence>
<dbReference type="InterPro" id="IPR005676">
    <property type="entry name" value="Asp_semi-ald_DH_pep-lack"/>
</dbReference>
<accession>A0A0C5WFU1</accession>
<dbReference type="PANTHER" id="PTHR46718">
    <property type="entry name" value="ASPARTATE-SEMIALDEHYDE DEHYDROGENASE"/>
    <property type="match status" value="1"/>
</dbReference>
<dbReference type="NCBIfam" id="TIGR00978">
    <property type="entry name" value="asd_EA"/>
    <property type="match status" value="1"/>
</dbReference>
<comment type="similarity">
    <text evidence="1">Belongs to the aspartate-semialdehyde dehydrogenase family.</text>
</comment>
<evidence type="ECO:0000256" key="2">
    <source>
        <dbReference type="ARBA" id="ARBA00022857"/>
    </source>
</evidence>
<dbReference type="SUPFAM" id="SSF55347">
    <property type="entry name" value="Glyceraldehyde-3-phosphate dehydrogenase-like, C-terminal domain"/>
    <property type="match status" value="1"/>
</dbReference>
<dbReference type="InterPro" id="IPR051823">
    <property type="entry name" value="ASADH-related"/>
</dbReference>
<dbReference type="GO" id="GO:0050661">
    <property type="term" value="F:NADP binding"/>
    <property type="evidence" value="ECO:0007669"/>
    <property type="project" value="InterPro"/>
</dbReference>
<dbReference type="GO" id="GO:0009088">
    <property type="term" value="P:threonine biosynthetic process"/>
    <property type="evidence" value="ECO:0007669"/>
    <property type="project" value="UniProtKB-ARBA"/>
</dbReference>
<gene>
    <name evidence="6" type="ORF">BD36_03430</name>
</gene>
<dbReference type="Proteomes" id="UP000260363">
    <property type="component" value="Chromosome"/>
</dbReference>
<sequence>MTMRIAILGATGLVGQKLIALLQRHKQWEIAELSASPKKHSLRYESACLWQEPLMAMPESVQDLTIRSIEEIESDIVVSCLPTSVAFSAETACLSSGKIVFSNSGAYRMHESVPILIPEVNSDHISLLDDQPFLGKIVTNSNCCVSGIALALRPLLPFDIEHVHVVTLQSASGAGYPGVSSLDLIGNTIPHILGEEEKIHQETLKILGSPSSPAEFSITASVHRVPVMYGHVISMHVMFAQEVSLEKIFCCYEKYSDTYVLYDSPWHPQVQKDLLHDDMRLHIGPISHGGSAKTIKMCVLLHNLVRGAAGALISNMNFLQDRVNLFYQEGLAHV</sequence>
<proteinExistence type="inferred from homology"/>
<dbReference type="Gene3D" id="3.40.50.720">
    <property type="entry name" value="NAD(P)-binding Rossmann-like Domain"/>
    <property type="match status" value="1"/>
</dbReference>
<dbReference type="Pfam" id="PF01118">
    <property type="entry name" value="Semialdhyde_dh"/>
    <property type="match status" value="1"/>
</dbReference>
<dbReference type="PANTHER" id="PTHR46718:SF1">
    <property type="entry name" value="ASPARTATE-SEMIALDEHYDE DEHYDROGENASE"/>
    <property type="match status" value="1"/>
</dbReference>
<dbReference type="SUPFAM" id="SSF51735">
    <property type="entry name" value="NAD(P)-binding Rossmann-fold domains"/>
    <property type="match status" value="1"/>
</dbReference>
<dbReference type="CDD" id="cd02315">
    <property type="entry name" value="ScASADH_like_N"/>
    <property type="match status" value="1"/>
</dbReference>
<feature type="domain" description="Semialdehyde dehydrogenase NAD-binding" evidence="5">
    <location>
        <begin position="4"/>
        <end position="128"/>
    </location>
</feature>
<dbReference type="Pfam" id="PF02774">
    <property type="entry name" value="Semialdhyde_dhC"/>
    <property type="match status" value="1"/>
</dbReference>
<dbReference type="AlphaFoldDB" id="A0A0C5WFU1"/>
<keyword evidence="3" id="KW-0560">Oxidoreductase</keyword>
<dbReference type="PIRSF" id="PIRSF000148">
    <property type="entry name" value="ASA_dh"/>
    <property type="match status" value="1"/>
</dbReference>
<dbReference type="STRING" id="83560.NC80_03235"/>
<dbReference type="NCBIfam" id="NF006416">
    <property type="entry name" value="PRK08664.1"/>
    <property type="match status" value="1"/>
</dbReference>
<evidence type="ECO:0000313" key="6">
    <source>
        <dbReference type="EMBL" id="AJR10713.1"/>
    </source>
</evidence>
<dbReference type="CDD" id="cd18130">
    <property type="entry name" value="ASADH_C_arch_fung_like"/>
    <property type="match status" value="1"/>
</dbReference>
<evidence type="ECO:0000256" key="3">
    <source>
        <dbReference type="ARBA" id="ARBA00023002"/>
    </source>
</evidence>
<protein>
    <submittedName>
        <fullName evidence="6">Aspartate-semialdehyde dehydrogenase</fullName>
    </submittedName>
</protein>
<dbReference type="InterPro" id="IPR000534">
    <property type="entry name" value="Semialdehyde_DH_NAD-bd"/>
</dbReference>
<dbReference type="GO" id="GO:0009086">
    <property type="term" value="P:methionine biosynthetic process"/>
    <property type="evidence" value="ECO:0007669"/>
    <property type="project" value="TreeGrafter"/>
</dbReference>